<feature type="transmembrane region" description="Helical" evidence="7">
    <location>
        <begin position="46"/>
        <end position="67"/>
    </location>
</feature>
<evidence type="ECO:0000256" key="2">
    <source>
        <dbReference type="ARBA" id="ARBA00022692"/>
    </source>
</evidence>
<keyword evidence="3 7" id="KW-1133">Transmembrane helix</keyword>
<gene>
    <name evidence="9" type="ORF">VPNG_01970</name>
</gene>
<evidence type="ECO:0000256" key="3">
    <source>
        <dbReference type="ARBA" id="ARBA00022989"/>
    </source>
</evidence>
<protein>
    <recommendedName>
        <fullName evidence="8">Rhodopsin domain-containing protein</fullName>
    </recommendedName>
</protein>
<feature type="compositionally biased region" description="Polar residues" evidence="6">
    <location>
        <begin position="292"/>
        <end position="313"/>
    </location>
</feature>
<evidence type="ECO:0000313" key="9">
    <source>
        <dbReference type="EMBL" id="ROW16234.1"/>
    </source>
</evidence>
<evidence type="ECO:0000256" key="1">
    <source>
        <dbReference type="ARBA" id="ARBA00004141"/>
    </source>
</evidence>
<feature type="region of interest" description="Disordered" evidence="6">
    <location>
        <begin position="339"/>
        <end position="359"/>
    </location>
</feature>
<reference evidence="9 10" key="1">
    <citation type="submission" date="2015-09" db="EMBL/GenBank/DDBJ databases">
        <title>Host preference determinants of Valsa canker pathogens revealed by comparative genomics.</title>
        <authorList>
            <person name="Yin Z."/>
            <person name="Huang L."/>
        </authorList>
    </citation>
    <scope>NUCLEOTIDE SEQUENCE [LARGE SCALE GENOMIC DNA]</scope>
    <source>
        <strain evidence="9 10">SXYLt</strain>
    </source>
</reference>
<dbReference type="InterPro" id="IPR052337">
    <property type="entry name" value="SAT4-like"/>
</dbReference>
<feature type="region of interest" description="Disordered" evidence="6">
    <location>
        <begin position="369"/>
        <end position="388"/>
    </location>
</feature>
<dbReference type="InterPro" id="IPR049326">
    <property type="entry name" value="Rhodopsin_dom_fungi"/>
</dbReference>
<evidence type="ECO:0000313" key="10">
    <source>
        <dbReference type="Proteomes" id="UP000285146"/>
    </source>
</evidence>
<keyword evidence="2 7" id="KW-0812">Transmembrane</keyword>
<feature type="transmembrane region" description="Helical" evidence="7">
    <location>
        <begin position="242"/>
        <end position="266"/>
    </location>
</feature>
<comment type="caution">
    <text evidence="9">The sequence shown here is derived from an EMBL/GenBank/DDBJ whole genome shotgun (WGS) entry which is preliminary data.</text>
</comment>
<evidence type="ECO:0000256" key="5">
    <source>
        <dbReference type="ARBA" id="ARBA00038359"/>
    </source>
</evidence>
<dbReference type="AlphaFoldDB" id="A0A423XIN9"/>
<dbReference type="InParanoid" id="A0A423XIN9"/>
<keyword evidence="4 7" id="KW-0472">Membrane</keyword>
<feature type="transmembrane region" description="Helical" evidence="7">
    <location>
        <begin position="12"/>
        <end position="34"/>
    </location>
</feature>
<dbReference type="OrthoDB" id="5429740at2759"/>
<feature type="domain" description="Rhodopsin" evidence="8">
    <location>
        <begin position="30"/>
        <end position="270"/>
    </location>
</feature>
<proteinExistence type="inferred from homology"/>
<keyword evidence="10" id="KW-1185">Reference proteome</keyword>
<evidence type="ECO:0000259" key="8">
    <source>
        <dbReference type="Pfam" id="PF20684"/>
    </source>
</evidence>
<feature type="transmembrane region" description="Helical" evidence="7">
    <location>
        <begin position="95"/>
        <end position="115"/>
    </location>
</feature>
<evidence type="ECO:0000256" key="4">
    <source>
        <dbReference type="ARBA" id="ARBA00023136"/>
    </source>
</evidence>
<accession>A0A423XIN9</accession>
<dbReference type="PANTHER" id="PTHR33048">
    <property type="entry name" value="PTH11-LIKE INTEGRAL MEMBRANE PROTEIN (AFU_ORTHOLOGUE AFUA_5G11245)"/>
    <property type="match status" value="1"/>
</dbReference>
<dbReference type="EMBL" id="LKEB01000006">
    <property type="protein sequence ID" value="ROW16234.1"/>
    <property type="molecule type" value="Genomic_DNA"/>
</dbReference>
<feature type="transmembrane region" description="Helical" evidence="7">
    <location>
        <begin position="210"/>
        <end position="230"/>
    </location>
</feature>
<name>A0A423XIN9_9PEZI</name>
<sequence length="388" mass="43602">MSLPPNVDRGTLLQAVTFPMIAVAFIFIVLRLWARSYKRTLGVDDGIMLFSWILFMAEGVIFHFTAISNGTRHWQYLSLEEKEYQLKLVTIHQPIAFTVTGLGRVAVGVTILRIFENTSRWEKQAVWAMLILMSTTTTIAVFVILFRCGPPQAQWDFAMMATAKCLPWTSYVRFDWFVIVVQTFADYFFSILPMAVVWRLKMSLRRKMTIICLLGLTLITAAAATVKSIIQVNVVPSDFTWNMVPACICNAIEAMFIIVFGSVPVLPPLWEACTHIRLPSVRSKLGTRLPKNPSTSPKDCPLSTQTPSETAAQQARWLQARDLELARLTDYPAPYISSAATAGVGTPSQSEEWESSEDRWKIHVHQQVQQTITPASSECEAGNTTRTD</sequence>
<evidence type="ECO:0000256" key="6">
    <source>
        <dbReference type="SAM" id="MobiDB-lite"/>
    </source>
</evidence>
<comment type="subcellular location">
    <subcellularLocation>
        <location evidence="1">Membrane</location>
        <topology evidence="1">Multi-pass membrane protein</topology>
    </subcellularLocation>
</comment>
<dbReference type="Proteomes" id="UP000285146">
    <property type="component" value="Unassembled WGS sequence"/>
</dbReference>
<organism evidence="9 10">
    <name type="scientific">Cytospora leucostoma</name>
    <dbReference type="NCBI Taxonomy" id="1230097"/>
    <lineage>
        <taxon>Eukaryota</taxon>
        <taxon>Fungi</taxon>
        <taxon>Dikarya</taxon>
        <taxon>Ascomycota</taxon>
        <taxon>Pezizomycotina</taxon>
        <taxon>Sordariomycetes</taxon>
        <taxon>Sordariomycetidae</taxon>
        <taxon>Diaporthales</taxon>
        <taxon>Cytosporaceae</taxon>
        <taxon>Cytospora</taxon>
    </lineage>
</organism>
<feature type="transmembrane region" description="Helical" evidence="7">
    <location>
        <begin position="176"/>
        <end position="198"/>
    </location>
</feature>
<evidence type="ECO:0000256" key="7">
    <source>
        <dbReference type="SAM" id="Phobius"/>
    </source>
</evidence>
<dbReference type="PANTHER" id="PTHR33048:SF47">
    <property type="entry name" value="INTEGRAL MEMBRANE PROTEIN-RELATED"/>
    <property type="match status" value="1"/>
</dbReference>
<dbReference type="GO" id="GO:0016020">
    <property type="term" value="C:membrane"/>
    <property type="evidence" value="ECO:0007669"/>
    <property type="project" value="UniProtKB-SubCell"/>
</dbReference>
<feature type="region of interest" description="Disordered" evidence="6">
    <location>
        <begin position="287"/>
        <end position="313"/>
    </location>
</feature>
<dbReference type="Pfam" id="PF20684">
    <property type="entry name" value="Fung_rhodopsin"/>
    <property type="match status" value="1"/>
</dbReference>
<comment type="similarity">
    <text evidence="5">Belongs to the SAT4 family.</text>
</comment>
<dbReference type="STRING" id="1230097.A0A423XIN9"/>
<feature type="transmembrane region" description="Helical" evidence="7">
    <location>
        <begin position="127"/>
        <end position="146"/>
    </location>
</feature>